<evidence type="ECO:0000256" key="1">
    <source>
        <dbReference type="ARBA" id="ARBA00000083"/>
    </source>
</evidence>
<dbReference type="EC" id="5.1.3.2" evidence="5 10"/>
<accession>A0A318QCI3</accession>
<comment type="similarity">
    <text evidence="4 10">Belongs to the NAD(P)-dependent epimerase/dehydratase family.</text>
</comment>
<dbReference type="CDD" id="cd05247">
    <property type="entry name" value="UDP_G4E_1_SDR_e"/>
    <property type="match status" value="1"/>
</dbReference>
<evidence type="ECO:0000256" key="8">
    <source>
        <dbReference type="ARBA" id="ARBA00023235"/>
    </source>
</evidence>
<evidence type="ECO:0000256" key="3">
    <source>
        <dbReference type="ARBA" id="ARBA00004947"/>
    </source>
</evidence>
<evidence type="ECO:0000259" key="11">
    <source>
        <dbReference type="Pfam" id="PF01370"/>
    </source>
</evidence>
<dbReference type="STRING" id="940286.GCA_000227565_00079"/>
<evidence type="ECO:0000256" key="4">
    <source>
        <dbReference type="ARBA" id="ARBA00007637"/>
    </source>
</evidence>
<comment type="subunit">
    <text evidence="10">Homodimer.</text>
</comment>
<reference evidence="12 13" key="1">
    <citation type="submission" date="2017-07" db="EMBL/GenBank/DDBJ databases">
        <title>A draft genome sequence of Komagataeibacter oboediens LMG 18849.</title>
        <authorList>
            <person name="Skraban J."/>
            <person name="Cleenwerck I."/>
            <person name="Vandamme P."/>
            <person name="Trcek J."/>
        </authorList>
    </citation>
    <scope>NUCLEOTIDE SEQUENCE [LARGE SCALE GENOMIC DNA]</scope>
    <source>
        <strain evidence="12 13">LMG 18849</strain>
    </source>
</reference>
<dbReference type="Proteomes" id="UP000247417">
    <property type="component" value="Unassembled WGS sequence"/>
</dbReference>
<dbReference type="EMBL" id="NKTX01000202">
    <property type="protein sequence ID" value="PYD77337.1"/>
    <property type="molecule type" value="Genomic_DNA"/>
</dbReference>
<proteinExistence type="inferred from homology"/>
<dbReference type="RefSeq" id="WP_110507860.1">
    <property type="nucleotide sequence ID" value="NZ_NKTX01000202.1"/>
</dbReference>
<dbReference type="PANTHER" id="PTHR43725:SF53">
    <property type="entry name" value="UDP-ARABINOSE 4-EPIMERASE 1"/>
    <property type="match status" value="1"/>
</dbReference>
<evidence type="ECO:0000313" key="12">
    <source>
        <dbReference type="EMBL" id="PYD77337.1"/>
    </source>
</evidence>
<keyword evidence="7 10" id="KW-0520">NAD</keyword>
<dbReference type="Pfam" id="PF01370">
    <property type="entry name" value="Epimerase"/>
    <property type="match status" value="1"/>
</dbReference>
<organism evidence="12 13">
    <name type="scientific">Komagataeibacter oboediens</name>
    <dbReference type="NCBI Taxonomy" id="65958"/>
    <lineage>
        <taxon>Bacteria</taxon>
        <taxon>Pseudomonadati</taxon>
        <taxon>Pseudomonadota</taxon>
        <taxon>Alphaproteobacteria</taxon>
        <taxon>Acetobacterales</taxon>
        <taxon>Acetobacteraceae</taxon>
        <taxon>Komagataeibacter</taxon>
    </lineage>
</organism>
<feature type="domain" description="NAD-dependent epimerase/dehydratase" evidence="11">
    <location>
        <begin position="5"/>
        <end position="251"/>
    </location>
</feature>
<comment type="pathway">
    <text evidence="3 10">Carbohydrate metabolism; galactose metabolism.</text>
</comment>
<dbReference type="UniPathway" id="UPA00214"/>
<dbReference type="AlphaFoldDB" id="A0A318QCI3"/>
<dbReference type="Gene3D" id="3.40.50.720">
    <property type="entry name" value="NAD(P)-binding Rossmann-like Domain"/>
    <property type="match status" value="1"/>
</dbReference>
<dbReference type="GO" id="GO:0033499">
    <property type="term" value="P:galactose catabolic process via UDP-galactose, Leloir pathway"/>
    <property type="evidence" value="ECO:0007669"/>
    <property type="project" value="TreeGrafter"/>
</dbReference>
<evidence type="ECO:0000256" key="7">
    <source>
        <dbReference type="ARBA" id="ARBA00023027"/>
    </source>
</evidence>
<dbReference type="InterPro" id="IPR036291">
    <property type="entry name" value="NAD(P)-bd_dom_sf"/>
</dbReference>
<comment type="caution">
    <text evidence="12">The sequence shown here is derived from an EMBL/GenBank/DDBJ whole genome shotgun (WGS) entry which is preliminary data.</text>
</comment>
<keyword evidence="9 10" id="KW-0119">Carbohydrate metabolism</keyword>
<dbReference type="SUPFAM" id="SSF51735">
    <property type="entry name" value="NAD(P)-binding Rossmann-fold domains"/>
    <property type="match status" value="1"/>
</dbReference>
<comment type="cofactor">
    <cofactor evidence="2 10">
        <name>NAD(+)</name>
        <dbReference type="ChEBI" id="CHEBI:57540"/>
    </cofactor>
</comment>
<evidence type="ECO:0000256" key="10">
    <source>
        <dbReference type="RuleBase" id="RU366046"/>
    </source>
</evidence>
<evidence type="ECO:0000256" key="9">
    <source>
        <dbReference type="ARBA" id="ARBA00023277"/>
    </source>
</evidence>
<dbReference type="PANTHER" id="PTHR43725">
    <property type="entry name" value="UDP-GLUCOSE 4-EPIMERASE"/>
    <property type="match status" value="1"/>
</dbReference>
<dbReference type="NCBIfam" id="TIGR01179">
    <property type="entry name" value="galE"/>
    <property type="match status" value="1"/>
</dbReference>
<evidence type="ECO:0000313" key="13">
    <source>
        <dbReference type="Proteomes" id="UP000247417"/>
    </source>
</evidence>
<dbReference type="InterPro" id="IPR005886">
    <property type="entry name" value="UDP_G4E"/>
</dbReference>
<dbReference type="GO" id="GO:0003978">
    <property type="term" value="F:UDP-glucose 4-epimerase activity"/>
    <property type="evidence" value="ECO:0007669"/>
    <property type="project" value="UniProtKB-UniRule"/>
</dbReference>
<evidence type="ECO:0000256" key="5">
    <source>
        <dbReference type="ARBA" id="ARBA00013189"/>
    </source>
</evidence>
<name>A0A318QCI3_9PROT</name>
<evidence type="ECO:0000256" key="2">
    <source>
        <dbReference type="ARBA" id="ARBA00001911"/>
    </source>
</evidence>
<keyword evidence="8 10" id="KW-0413">Isomerase</keyword>
<gene>
    <name evidence="12" type="primary">galE</name>
    <name evidence="12" type="ORF">CFR80_18185</name>
</gene>
<evidence type="ECO:0000256" key="6">
    <source>
        <dbReference type="ARBA" id="ARBA00018569"/>
    </source>
</evidence>
<dbReference type="OrthoDB" id="9801785at2"/>
<protein>
    <recommendedName>
        <fullName evidence="6 10">UDP-glucose 4-epimerase</fullName>
        <ecNumber evidence="5 10">5.1.3.2</ecNumber>
    </recommendedName>
</protein>
<sequence>MTVGITGGAGYVGSHVVISLLDAGHDVVVLDNLSTGHLSAIPEGARFWNIDLADITATRNAIASENWDVVLHFAALSSVGDSMRTPFHYLRYNAMNSLNVIESCVDCNVRRFVFSSTAALFGEEIKSTKASESTVINPSSPYGDSKFFIEKTLSWADRIYGMRSACLRYFNAAGADPQGRIGEDHRPENHLIPLTIDVALGRNKLLKIFGSDYDTRDGTCVRDYVHVTDLADAHIRVIDKLDESSVSYNLGNGIGFTNLDVVKSVERVSGRKVSWEWADRRRGDPAVLIADASRMHQETGWLPHYRDIDAIVETALAWREKHPDGYYD</sequence>
<dbReference type="Gene3D" id="3.90.25.10">
    <property type="entry name" value="UDP-galactose 4-epimerase, domain 1"/>
    <property type="match status" value="1"/>
</dbReference>
<dbReference type="InterPro" id="IPR001509">
    <property type="entry name" value="Epimerase_deHydtase"/>
</dbReference>
<comment type="catalytic activity">
    <reaction evidence="1 10">
        <text>UDP-alpha-D-glucose = UDP-alpha-D-galactose</text>
        <dbReference type="Rhea" id="RHEA:22168"/>
        <dbReference type="ChEBI" id="CHEBI:58885"/>
        <dbReference type="ChEBI" id="CHEBI:66914"/>
        <dbReference type="EC" id="5.1.3.2"/>
    </reaction>
</comment>